<evidence type="ECO:0000313" key="7">
    <source>
        <dbReference type="Proteomes" id="UP000318571"/>
    </source>
</evidence>
<dbReference type="Pfam" id="PF09742">
    <property type="entry name" value="Dymeclin"/>
    <property type="match status" value="1"/>
</dbReference>
<dbReference type="PANTHER" id="PTHR12895:SF9">
    <property type="entry name" value="DYMECLIN"/>
    <property type="match status" value="1"/>
</dbReference>
<comment type="caution">
    <text evidence="6">The sequence shown here is derived from an EMBL/GenBank/DDBJ whole genome shotgun (WGS) entry which is preliminary data.</text>
</comment>
<accession>A0A553NSB9</accession>
<dbReference type="EMBL" id="VCGU01000010">
    <property type="protein sequence ID" value="TRY68299.1"/>
    <property type="molecule type" value="Genomic_DNA"/>
</dbReference>
<dbReference type="Proteomes" id="UP000318571">
    <property type="component" value="Chromosome 1"/>
</dbReference>
<gene>
    <name evidence="6" type="ORF">TCAL_07198</name>
</gene>
<feature type="region of interest" description="Disordered" evidence="5">
    <location>
        <begin position="321"/>
        <end position="363"/>
    </location>
</feature>
<dbReference type="AlphaFoldDB" id="A0A553NSB9"/>
<dbReference type="PANTHER" id="PTHR12895">
    <property type="entry name" value="DYMECLIN"/>
    <property type="match status" value="1"/>
</dbReference>
<evidence type="ECO:0000256" key="5">
    <source>
        <dbReference type="SAM" id="MobiDB-lite"/>
    </source>
</evidence>
<keyword evidence="7" id="KW-1185">Reference proteome</keyword>
<feature type="compositionally biased region" description="Basic and acidic residues" evidence="5">
    <location>
        <begin position="321"/>
        <end position="340"/>
    </location>
</feature>
<organism evidence="6 7">
    <name type="scientific">Tigriopus californicus</name>
    <name type="common">Marine copepod</name>
    <dbReference type="NCBI Taxonomy" id="6832"/>
    <lineage>
        <taxon>Eukaryota</taxon>
        <taxon>Metazoa</taxon>
        <taxon>Ecdysozoa</taxon>
        <taxon>Arthropoda</taxon>
        <taxon>Crustacea</taxon>
        <taxon>Multicrustacea</taxon>
        <taxon>Hexanauplia</taxon>
        <taxon>Copepoda</taxon>
        <taxon>Harpacticoida</taxon>
        <taxon>Harpacticidae</taxon>
        <taxon>Tigriopus</taxon>
    </lineage>
</organism>
<keyword evidence="4" id="KW-0449">Lipoprotein</keyword>
<sequence length="708" mass="80114">MGSSVSKLSHAPQGGVTANESLSRFISSEHLPVALPLWNTLISQPYPRVVLKSDWAELQRVTEEPLKRLCVNNLKTRNVATLLQIWLNRQEELVCALETQSEVFLQQSENILFLSGFVLKFMVERLKEEDLWHQFETADSDANPTVTMDRDLLREFIQSLIDLICSLPLTAQTLKLHVESVGVLIYLLSSTLTSAKPSFQVKTLQAFLTSDQAADLTCVLLQRYIAQSPAPASYYGEEGGSLVLGLANGMWNILTMGYSSVTGPALNEEQAEGFPESSTPLADLSVLLLLLLTNYCTENYSVPNPFRRALFSCANIQSGNEKHVEDNEPGQHVESDDAGSKKKSLAAQEAQEPSDKVDENGQSPACRTDFSLLFETLCQTMHKEESTLVLYILLHRNSHFRTYLLASSNIEALMIPILKTLYFAKDSTNHHIYMSLIVLLILSEDDLFSTSVHDIMLKNVEWYAERTLSQISLGGIVILVIIRTIQYNMLKMRDKYLHSNCLASLANMSGQFKNLHPYVSQRLIAMFESLAKKHSRLIGTLHNVGEIEGLSDDSPLAEALADVSALEEVLRMILEIVNSCLFHQIKANANLIYALLYKKEVFQPFLTHPNFQDICQNIQLIISFFQARLDLTQDKKERILSVTEVQDVIRETAFGFPKEKLARFPDLKFKYVEEEQPEDFFVPYLWSLASRKLYWNQKFMPMTMEGNN</sequence>
<proteinExistence type="inferred from homology"/>
<dbReference type="GO" id="GO:0005794">
    <property type="term" value="C:Golgi apparatus"/>
    <property type="evidence" value="ECO:0007669"/>
    <property type="project" value="TreeGrafter"/>
</dbReference>
<dbReference type="GO" id="GO:0007030">
    <property type="term" value="P:Golgi organization"/>
    <property type="evidence" value="ECO:0007669"/>
    <property type="project" value="TreeGrafter"/>
</dbReference>
<evidence type="ECO:0000256" key="3">
    <source>
        <dbReference type="ARBA" id="ARBA00022707"/>
    </source>
</evidence>
<dbReference type="OrthoDB" id="10253409at2759"/>
<keyword evidence="3" id="KW-0519">Myristate</keyword>
<evidence type="ECO:0000256" key="4">
    <source>
        <dbReference type="ARBA" id="ARBA00023288"/>
    </source>
</evidence>
<dbReference type="OMA" id="VWTLVCK"/>
<protein>
    <recommendedName>
        <fullName evidence="2">Dymeclin</fullName>
    </recommendedName>
</protein>
<name>A0A553NSB9_TIGCA</name>
<evidence type="ECO:0000256" key="2">
    <source>
        <dbReference type="ARBA" id="ARBA00015736"/>
    </source>
</evidence>
<dbReference type="InterPro" id="IPR019142">
    <property type="entry name" value="Dymeclin"/>
</dbReference>
<evidence type="ECO:0000313" key="6">
    <source>
        <dbReference type="EMBL" id="TRY68299.1"/>
    </source>
</evidence>
<comment type="similarity">
    <text evidence="1">Belongs to the dymeclin family.</text>
</comment>
<evidence type="ECO:0000256" key="1">
    <source>
        <dbReference type="ARBA" id="ARBA00010603"/>
    </source>
</evidence>
<dbReference type="STRING" id="6832.A0A553NSB9"/>
<reference evidence="6 7" key="1">
    <citation type="journal article" date="2018" name="Nat. Ecol. Evol.">
        <title>Genomic signatures of mitonuclear coevolution across populations of Tigriopus californicus.</title>
        <authorList>
            <person name="Barreto F.S."/>
            <person name="Watson E.T."/>
            <person name="Lima T.G."/>
            <person name="Willett C.S."/>
            <person name="Edmands S."/>
            <person name="Li W."/>
            <person name="Burton R.S."/>
        </authorList>
    </citation>
    <scope>NUCLEOTIDE SEQUENCE [LARGE SCALE GENOMIC DNA]</scope>
    <source>
        <strain evidence="6 7">San Diego</strain>
    </source>
</reference>